<evidence type="ECO:0000256" key="1">
    <source>
        <dbReference type="SAM" id="Phobius"/>
    </source>
</evidence>
<comment type="caution">
    <text evidence="2">The sequence shown here is derived from an EMBL/GenBank/DDBJ whole genome shotgun (WGS) entry which is preliminary data.</text>
</comment>
<proteinExistence type="predicted"/>
<accession>A0A0F5HXR0</accession>
<feature type="transmembrane region" description="Helical" evidence="1">
    <location>
        <begin position="6"/>
        <end position="24"/>
    </location>
</feature>
<protein>
    <submittedName>
        <fullName evidence="2">Uncharacterized protein</fullName>
    </submittedName>
</protein>
<dbReference type="Proteomes" id="UP000031563">
    <property type="component" value="Unassembled WGS sequence"/>
</dbReference>
<keyword evidence="1" id="KW-0472">Membrane</keyword>
<keyword evidence="1" id="KW-0812">Transmembrane</keyword>
<keyword evidence="3" id="KW-1185">Reference proteome</keyword>
<dbReference type="EMBL" id="JWIR02000027">
    <property type="protein sequence ID" value="KKB40738.1"/>
    <property type="molecule type" value="Genomic_DNA"/>
</dbReference>
<evidence type="ECO:0000313" key="3">
    <source>
        <dbReference type="Proteomes" id="UP000031563"/>
    </source>
</evidence>
<accession>A0A0F5I5K1</accession>
<dbReference type="AlphaFoldDB" id="A0A0F5HXR0"/>
<sequence length="41" mass="4560">MSRSDLPFGSDGVLLTILIWALLIKSIPKKFFTFSSAAFIQ</sequence>
<evidence type="ECO:0000313" key="2">
    <source>
        <dbReference type="EMBL" id="KKB40738.1"/>
    </source>
</evidence>
<organism evidence="2 3">
    <name type="scientific">Bacillus thermotolerans</name>
    <name type="common">Quasibacillus thermotolerans</name>
    <dbReference type="NCBI Taxonomy" id="1221996"/>
    <lineage>
        <taxon>Bacteria</taxon>
        <taxon>Bacillati</taxon>
        <taxon>Bacillota</taxon>
        <taxon>Bacilli</taxon>
        <taxon>Bacillales</taxon>
        <taxon>Bacillaceae</taxon>
        <taxon>Bacillus</taxon>
    </lineage>
</organism>
<gene>
    <name evidence="2" type="ORF">QY95_01312</name>
</gene>
<name>A0A0F5HXR0_BACTR</name>
<reference evidence="2" key="1">
    <citation type="submission" date="2015-02" db="EMBL/GenBank/DDBJ databases">
        <title>Genome Assembly of Bacillaceae bacterium MTCC 8252.</title>
        <authorList>
            <person name="Verma A."/>
            <person name="Khatri I."/>
            <person name="Mual P."/>
            <person name="Subramanian S."/>
            <person name="Krishnamurthi S."/>
        </authorList>
    </citation>
    <scope>NUCLEOTIDE SEQUENCE [LARGE SCALE GENOMIC DNA]</scope>
    <source>
        <strain evidence="2">MTCC 8252</strain>
    </source>
</reference>
<keyword evidence="1" id="KW-1133">Transmembrane helix</keyword>